<comment type="caution">
    <text evidence="1">The sequence shown here is derived from an EMBL/GenBank/DDBJ whole genome shotgun (WGS) entry which is preliminary data.</text>
</comment>
<proteinExistence type="predicted"/>
<accession>A0ABW4JI47</accession>
<dbReference type="EMBL" id="JBHUCX010000028">
    <property type="protein sequence ID" value="MFD1675381.1"/>
    <property type="molecule type" value="Genomic_DNA"/>
</dbReference>
<dbReference type="Proteomes" id="UP001597079">
    <property type="component" value="Unassembled WGS sequence"/>
</dbReference>
<sequence length="90" mass="10714">MTRPTALIREVLLLQLLEETVHKELVTAKRVLQEAGVEIIESRDTVMDVRVQYRFEQRLFDDIYIKRMLDAEVRGYLKHLPRISKTFRKG</sequence>
<evidence type="ECO:0000313" key="1">
    <source>
        <dbReference type="EMBL" id="MFD1675381.1"/>
    </source>
</evidence>
<evidence type="ECO:0000313" key="2">
    <source>
        <dbReference type="Proteomes" id="UP001597079"/>
    </source>
</evidence>
<protein>
    <submittedName>
        <fullName evidence="1">Uncharacterized protein</fullName>
    </submittedName>
</protein>
<keyword evidence="2" id="KW-1185">Reference proteome</keyword>
<dbReference type="RefSeq" id="WP_377943254.1">
    <property type="nucleotide sequence ID" value="NZ_JBHUCX010000028.1"/>
</dbReference>
<reference evidence="2" key="1">
    <citation type="journal article" date="2019" name="Int. J. Syst. Evol. Microbiol.">
        <title>The Global Catalogue of Microorganisms (GCM) 10K type strain sequencing project: providing services to taxonomists for standard genome sequencing and annotation.</title>
        <authorList>
            <consortium name="The Broad Institute Genomics Platform"/>
            <consortium name="The Broad Institute Genome Sequencing Center for Infectious Disease"/>
            <person name="Wu L."/>
            <person name="Ma J."/>
        </authorList>
    </citation>
    <scope>NUCLEOTIDE SEQUENCE [LARGE SCALE GENOMIC DNA]</scope>
    <source>
        <strain evidence="2">CGMCC 1.12286</strain>
    </source>
</reference>
<organism evidence="1 2">
    <name type="scientific">Alicyclobacillus fodiniaquatilis</name>
    <dbReference type="NCBI Taxonomy" id="1661150"/>
    <lineage>
        <taxon>Bacteria</taxon>
        <taxon>Bacillati</taxon>
        <taxon>Bacillota</taxon>
        <taxon>Bacilli</taxon>
        <taxon>Bacillales</taxon>
        <taxon>Alicyclobacillaceae</taxon>
        <taxon>Alicyclobacillus</taxon>
    </lineage>
</organism>
<name>A0ABW4JI47_9BACL</name>
<gene>
    <name evidence="1" type="ORF">ACFSB2_11815</name>
</gene>